<dbReference type="Proteomes" id="UP000027920">
    <property type="component" value="Unassembled WGS sequence"/>
</dbReference>
<keyword evidence="4" id="KW-0503">Monooxygenase</keyword>
<keyword evidence="1" id="KW-0285">Flavoprotein</keyword>
<comment type="caution">
    <text evidence="6">The sequence shown here is derived from an EMBL/GenBank/DDBJ whole genome shotgun (WGS) entry which is preliminary data.</text>
</comment>
<dbReference type="Gene3D" id="3.50.50.60">
    <property type="entry name" value="FAD/NAD(P)-binding domain"/>
    <property type="match status" value="1"/>
</dbReference>
<evidence type="ECO:0000256" key="4">
    <source>
        <dbReference type="ARBA" id="ARBA00023033"/>
    </source>
</evidence>
<feature type="domain" description="FAD-binding" evidence="5">
    <location>
        <begin position="3"/>
        <end position="39"/>
    </location>
</feature>
<reference evidence="6 7" key="1">
    <citation type="submission" date="2013-03" db="EMBL/GenBank/DDBJ databases">
        <title>The Genome Sequence of Exophiala aquamarina CBS 119918.</title>
        <authorList>
            <consortium name="The Broad Institute Genomics Platform"/>
            <person name="Cuomo C."/>
            <person name="de Hoog S."/>
            <person name="Gorbushina A."/>
            <person name="Walker B."/>
            <person name="Young S.K."/>
            <person name="Zeng Q."/>
            <person name="Gargeya S."/>
            <person name="Fitzgerald M."/>
            <person name="Haas B."/>
            <person name="Abouelleil A."/>
            <person name="Allen A.W."/>
            <person name="Alvarado L."/>
            <person name="Arachchi H.M."/>
            <person name="Berlin A.M."/>
            <person name="Chapman S.B."/>
            <person name="Gainer-Dewar J."/>
            <person name="Goldberg J."/>
            <person name="Griggs A."/>
            <person name="Gujja S."/>
            <person name="Hansen M."/>
            <person name="Howarth C."/>
            <person name="Imamovic A."/>
            <person name="Ireland A."/>
            <person name="Larimer J."/>
            <person name="McCowan C."/>
            <person name="Murphy C."/>
            <person name="Pearson M."/>
            <person name="Poon T.W."/>
            <person name="Priest M."/>
            <person name="Roberts A."/>
            <person name="Saif S."/>
            <person name="Shea T."/>
            <person name="Sisk P."/>
            <person name="Sykes S."/>
            <person name="Wortman J."/>
            <person name="Nusbaum C."/>
            <person name="Birren B."/>
        </authorList>
    </citation>
    <scope>NUCLEOTIDE SEQUENCE [LARGE SCALE GENOMIC DNA]</scope>
    <source>
        <strain evidence="6 7">CBS 119918</strain>
    </source>
</reference>
<dbReference type="InterPro" id="IPR036188">
    <property type="entry name" value="FAD/NAD-bd_sf"/>
</dbReference>
<keyword evidence="7" id="KW-1185">Reference proteome</keyword>
<dbReference type="GO" id="GO:0004497">
    <property type="term" value="F:monooxygenase activity"/>
    <property type="evidence" value="ECO:0007669"/>
    <property type="project" value="UniProtKB-KW"/>
</dbReference>
<dbReference type="GO" id="GO:0071949">
    <property type="term" value="F:FAD binding"/>
    <property type="evidence" value="ECO:0007669"/>
    <property type="project" value="InterPro"/>
</dbReference>
<evidence type="ECO:0000313" key="7">
    <source>
        <dbReference type="Proteomes" id="UP000027920"/>
    </source>
</evidence>
<dbReference type="AlphaFoldDB" id="A0A072P2Z7"/>
<dbReference type="InterPro" id="IPR002938">
    <property type="entry name" value="FAD-bd"/>
</dbReference>
<protein>
    <recommendedName>
        <fullName evidence="5">FAD-binding domain-containing protein</fullName>
    </recommendedName>
</protein>
<evidence type="ECO:0000259" key="5">
    <source>
        <dbReference type="Pfam" id="PF01494"/>
    </source>
</evidence>
<dbReference type="GeneID" id="25284780"/>
<dbReference type="RefSeq" id="XP_013256667.1">
    <property type="nucleotide sequence ID" value="XM_013401213.1"/>
</dbReference>
<dbReference type="VEuPathDB" id="FungiDB:A1O9_09872"/>
<name>A0A072P2Z7_9EURO</name>
<organism evidence="6 7">
    <name type="scientific">Exophiala aquamarina CBS 119918</name>
    <dbReference type="NCBI Taxonomy" id="1182545"/>
    <lineage>
        <taxon>Eukaryota</taxon>
        <taxon>Fungi</taxon>
        <taxon>Dikarya</taxon>
        <taxon>Ascomycota</taxon>
        <taxon>Pezizomycotina</taxon>
        <taxon>Eurotiomycetes</taxon>
        <taxon>Chaetothyriomycetidae</taxon>
        <taxon>Chaetothyriales</taxon>
        <taxon>Herpotrichiellaceae</taxon>
        <taxon>Exophiala</taxon>
    </lineage>
</organism>
<dbReference type="STRING" id="1182545.A0A072P2Z7"/>
<dbReference type="PANTHER" id="PTHR46972:SF1">
    <property type="entry name" value="FAD DEPENDENT OXIDOREDUCTASE DOMAIN-CONTAINING PROTEIN"/>
    <property type="match status" value="1"/>
</dbReference>
<dbReference type="SUPFAM" id="SSF51905">
    <property type="entry name" value="FAD/NAD(P)-binding domain"/>
    <property type="match status" value="1"/>
</dbReference>
<keyword evidence="2" id="KW-0274">FAD</keyword>
<accession>A0A072P2Z7</accession>
<evidence type="ECO:0000256" key="1">
    <source>
        <dbReference type="ARBA" id="ARBA00022630"/>
    </source>
</evidence>
<dbReference type="PANTHER" id="PTHR46972">
    <property type="entry name" value="MONOOXYGENASE ASQM-RELATED"/>
    <property type="match status" value="1"/>
</dbReference>
<dbReference type="Pfam" id="PF01494">
    <property type="entry name" value="FAD_binding_3"/>
    <property type="match status" value="1"/>
</dbReference>
<keyword evidence="3" id="KW-0560">Oxidoreductase</keyword>
<gene>
    <name evidence="6" type="ORF">A1O9_09872</name>
</gene>
<evidence type="ECO:0000313" key="6">
    <source>
        <dbReference type="EMBL" id="KEF54077.1"/>
    </source>
</evidence>
<dbReference type="HOGENOM" id="CLU_141613_0_0_1"/>
<proteinExistence type="predicted"/>
<sequence length="122" mass="13448">MPTKIVIIGAGPSGLTLTSCLHVNGITSTIFERDPSPHSRSIWGGSLDLHHGSGQKAIRYGQLRDGFMKHARHESQDPTVSDSAGTKYRVIKGVDFGRPEIDRPVLCKLHLDSIPPDYFRWG</sequence>
<evidence type="ECO:0000256" key="3">
    <source>
        <dbReference type="ARBA" id="ARBA00023002"/>
    </source>
</evidence>
<evidence type="ECO:0000256" key="2">
    <source>
        <dbReference type="ARBA" id="ARBA00022827"/>
    </source>
</evidence>
<dbReference type="EMBL" id="AMGV01000011">
    <property type="protein sequence ID" value="KEF54077.1"/>
    <property type="molecule type" value="Genomic_DNA"/>
</dbReference>
<dbReference type="PROSITE" id="PS51257">
    <property type="entry name" value="PROKAR_LIPOPROTEIN"/>
    <property type="match status" value="1"/>
</dbReference>
<dbReference type="OrthoDB" id="655030at2759"/>